<reference evidence="2 3" key="1">
    <citation type="journal article" date="2018" name="Nat. Biotechnol.">
        <title>A standardized bacterial taxonomy based on genome phylogeny substantially revises the tree of life.</title>
        <authorList>
            <person name="Parks D.H."/>
            <person name="Chuvochina M."/>
            <person name="Waite D.W."/>
            <person name="Rinke C."/>
            <person name="Skarshewski A."/>
            <person name="Chaumeil P.A."/>
            <person name="Hugenholtz P."/>
        </authorList>
    </citation>
    <scope>NUCLEOTIDE SEQUENCE [LARGE SCALE GENOMIC DNA]</scope>
    <source>
        <strain evidence="2">UBA9158</strain>
    </source>
</reference>
<evidence type="ECO:0000313" key="3">
    <source>
        <dbReference type="Proteomes" id="UP000259273"/>
    </source>
</evidence>
<dbReference type="Proteomes" id="UP000259273">
    <property type="component" value="Unassembled WGS sequence"/>
</dbReference>
<dbReference type="Pfam" id="PF03168">
    <property type="entry name" value="LEA_2"/>
    <property type="match status" value="1"/>
</dbReference>
<comment type="caution">
    <text evidence="2">The sequence shown here is derived from an EMBL/GenBank/DDBJ whole genome shotgun (WGS) entry which is preliminary data.</text>
</comment>
<organism evidence="2 3">
    <name type="scientific">Haliea salexigens</name>
    <dbReference type="NCBI Taxonomy" id="287487"/>
    <lineage>
        <taxon>Bacteria</taxon>
        <taxon>Pseudomonadati</taxon>
        <taxon>Pseudomonadota</taxon>
        <taxon>Gammaproteobacteria</taxon>
        <taxon>Cellvibrionales</taxon>
        <taxon>Halieaceae</taxon>
        <taxon>Haliea</taxon>
    </lineage>
</organism>
<feature type="domain" description="Late embryogenesis abundant protein LEA-2 subgroup" evidence="1">
    <location>
        <begin position="17"/>
        <end position="101"/>
    </location>
</feature>
<feature type="non-terminal residue" evidence="2">
    <location>
        <position position="1"/>
    </location>
</feature>
<dbReference type="Gene3D" id="2.60.40.1820">
    <property type="match status" value="1"/>
</dbReference>
<gene>
    <name evidence="2" type="ORF">DCP75_02815</name>
</gene>
<dbReference type="EMBL" id="DMND01000051">
    <property type="protein sequence ID" value="HAN26652.1"/>
    <property type="molecule type" value="Genomic_DNA"/>
</dbReference>
<proteinExistence type="predicted"/>
<dbReference type="SUPFAM" id="SSF117070">
    <property type="entry name" value="LEA14-like"/>
    <property type="match status" value="1"/>
</dbReference>
<evidence type="ECO:0000259" key="1">
    <source>
        <dbReference type="Pfam" id="PF03168"/>
    </source>
</evidence>
<protein>
    <recommendedName>
        <fullName evidence="1">Late embryogenesis abundant protein LEA-2 subgroup domain-containing protein</fullName>
    </recommendedName>
</protein>
<sequence length="116" mass="12644">VKSLPMVDSGPRFRIVLRIANPNAQALDIAGISYGIALLERELVSGVTNQVPTIAGYTEEQVTLDAGVNLLEVLKLLGSLGRARSDTLEYRFTAKIDFRGLLPTQYVEDSGVLRLN</sequence>
<dbReference type="AlphaFoldDB" id="A0A3C1KJ12"/>
<name>A0A3C1KJ12_9GAMM</name>
<evidence type="ECO:0000313" key="2">
    <source>
        <dbReference type="EMBL" id="HAN26652.1"/>
    </source>
</evidence>
<accession>A0A3C1KJ12</accession>
<dbReference type="InterPro" id="IPR004864">
    <property type="entry name" value="LEA_2"/>
</dbReference>
<dbReference type="STRING" id="1121937.GCA_000423125_00028"/>